<comment type="caution">
    <text evidence="2">The sequence shown here is derived from an EMBL/GenBank/DDBJ whole genome shotgun (WGS) entry which is preliminary data.</text>
</comment>
<dbReference type="EMBL" id="JAWDGP010003009">
    <property type="protein sequence ID" value="KAK3778145.1"/>
    <property type="molecule type" value="Genomic_DNA"/>
</dbReference>
<accession>A0AAE0ZZ04</accession>
<dbReference type="Proteomes" id="UP001283361">
    <property type="component" value="Unassembled WGS sequence"/>
</dbReference>
<protein>
    <submittedName>
        <fullName evidence="2">Uncharacterized protein</fullName>
    </submittedName>
</protein>
<evidence type="ECO:0000256" key="1">
    <source>
        <dbReference type="SAM" id="MobiDB-lite"/>
    </source>
</evidence>
<feature type="region of interest" description="Disordered" evidence="1">
    <location>
        <begin position="149"/>
        <end position="173"/>
    </location>
</feature>
<organism evidence="2 3">
    <name type="scientific">Elysia crispata</name>
    <name type="common">lettuce slug</name>
    <dbReference type="NCBI Taxonomy" id="231223"/>
    <lineage>
        <taxon>Eukaryota</taxon>
        <taxon>Metazoa</taxon>
        <taxon>Spiralia</taxon>
        <taxon>Lophotrochozoa</taxon>
        <taxon>Mollusca</taxon>
        <taxon>Gastropoda</taxon>
        <taxon>Heterobranchia</taxon>
        <taxon>Euthyneura</taxon>
        <taxon>Panpulmonata</taxon>
        <taxon>Sacoglossa</taxon>
        <taxon>Placobranchoidea</taxon>
        <taxon>Plakobranchidae</taxon>
        <taxon>Elysia</taxon>
    </lineage>
</organism>
<gene>
    <name evidence="2" type="ORF">RRG08_052292</name>
</gene>
<keyword evidence="3" id="KW-1185">Reference proteome</keyword>
<reference evidence="2" key="1">
    <citation type="journal article" date="2023" name="G3 (Bethesda)">
        <title>A reference genome for the long-term kleptoplast-retaining sea slug Elysia crispata morphotype clarki.</title>
        <authorList>
            <person name="Eastman K.E."/>
            <person name="Pendleton A.L."/>
            <person name="Shaikh M.A."/>
            <person name="Suttiyut T."/>
            <person name="Ogas R."/>
            <person name="Tomko P."/>
            <person name="Gavelis G."/>
            <person name="Widhalm J.R."/>
            <person name="Wisecaver J.H."/>
        </authorList>
    </citation>
    <scope>NUCLEOTIDE SEQUENCE</scope>
    <source>
        <strain evidence="2">ECLA1</strain>
    </source>
</reference>
<evidence type="ECO:0000313" key="2">
    <source>
        <dbReference type="EMBL" id="KAK3778145.1"/>
    </source>
</evidence>
<proteinExistence type="predicted"/>
<sequence>MSQTFNGERESMVKIERSRSATNDSDVLEVYIRPESISERGGTISSVENSPMLPSVYEHRMRRLLQLNPPLATNRVHIPWYRRYVDAIPEKDQQFTFQPFREIQTRDEDIALQHQFGYHECMQEYVTRGMCRYPPAECKKFREAAMSRLSRIRRREQEKKEKKQRGGPQQEDT</sequence>
<dbReference type="AlphaFoldDB" id="A0AAE0ZZ04"/>
<name>A0AAE0ZZ04_9GAST</name>
<evidence type="ECO:0000313" key="3">
    <source>
        <dbReference type="Proteomes" id="UP001283361"/>
    </source>
</evidence>